<dbReference type="Proteomes" id="UP000070544">
    <property type="component" value="Unassembled WGS sequence"/>
</dbReference>
<keyword evidence="1" id="KW-0175">Coiled coil</keyword>
<feature type="compositionally biased region" description="Low complexity" evidence="2">
    <location>
        <begin position="110"/>
        <end position="129"/>
    </location>
</feature>
<feature type="compositionally biased region" description="Polar residues" evidence="2">
    <location>
        <begin position="135"/>
        <end position="146"/>
    </location>
</feature>
<feature type="region of interest" description="Disordered" evidence="2">
    <location>
        <begin position="107"/>
        <end position="165"/>
    </location>
</feature>
<gene>
    <name evidence="3" type="ORF">M427DRAFT_70055</name>
</gene>
<organism evidence="3 4">
    <name type="scientific">Gonapodya prolifera (strain JEL478)</name>
    <name type="common">Monoblepharis prolifera</name>
    <dbReference type="NCBI Taxonomy" id="1344416"/>
    <lineage>
        <taxon>Eukaryota</taxon>
        <taxon>Fungi</taxon>
        <taxon>Fungi incertae sedis</taxon>
        <taxon>Chytridiomycota</taxon>
        <taxon>Chytridiomycota incertae sedis</taxon>
        <taxon>Monoblepharidomycetes</taxon>
        <taxon>Monoblepharidales</taxon>
        <taxon>Gonapodyaceae</taxon>
        <taxon>Gonapodya</taxon>
    </lineage>
</organism>
<reference evidence="3 4" key="1">
    <citation type="journal article" date="2015" name="Genome Biol. Evol.">
        <title>Phylogenomic analyses indicate that early fungi evolved digesting cell walls of algal ancestors of land plants.</title>
        <authorList>
            <person name="Chang Y."/>
            <person name="Wang S."/>
            <person name="Sekimoto S."/>
            <person name="Aerts A.L."/>
            <person name="Choi C."/>
            <person name="Clum A."/>
            <person name="LaButti K.M."/>
            <person name="Lindquist E.A."/>
            <person name="Yee Ngan C."/>
            <person name="Ohm R.A."/>
            <person name="Salamov A.A."/>
            <person name="Grigoriev I.V."/>
            <person name="Spatafora J.W."/>
            <person name="Berbee M.L."/>
        </authorList>
    </citation>
    <scope>NUCLEOTIDE SEQUENCE [LARGE SCALE GENOMIC DNA]</scope>
    <source>
        <strain evidence="3 4">JEL478</strain>
    </source>
</reference>
<evidence type="ECO:0000256" key="2">
    <source>
        <dbReference type="SAM" id="MobiDB-lite"/>
    </source>
</evidence>
<feature type="compositionally biased region" description="Low complexity" evidence="2">
    <location>
        <begin position="148"/>
        <end position="165"/>
    </location>
</feature>
<evidence type="ECO:0000256" key="1">
    <source>
        <dbReference type="SAM" id="Coils"/>
    </source>
</evidence>
<dbReference type="EMBL" id="KQ965762">
    <property type="protein sequence ID" value="KXS15464.1"/>
    <property type="molecule type" value="Genomic_DNA"/>
</dbReference>
<feature type="coiled-coil region" evidence="1">
    <location>
        <begin position="53"/>
        <end position="90"/>
    </location>
</feature>
<accession>A0A139AFX7</accession>
<dbReference type="AlphaFoldDB" id="A0A139AFX7"/>
<evidence type="ECO:0000313" key="3">
    <source>
        <dbReference type="EMBL" id="KXS15464.1"/>
    </source>
</evidence>
<evidence type="ECO:0000313" key="4">
    <source>
        <dbReference type="Proteomes" id="UP000070544"/>
    </source>
</evidence>
<protein>
    <submittedName>
        <fullName evidence="3">Uncharacterized protein</fullName>
    </submittedName>
</protein>
<name>A0A139AFX7_GONPJ</name>
<proteinExistence type="predicted"/>
<keyword evidence="4" id="KW-1185">Reference proteome</keyword>
<sequence>MALPPHIESARMDAAYLQSSVGDNLTIAFASLLRDKASYIDAITYLGKHLLNQVEVEKRERELAQAAEELDQKERKAVALQERVSSARKSLQSELLGVLAERAVLQAQKTASEPVSEASPAATSVEPSETPVADVTQTMPASSPTDSDPANAAQPTAATPDAIPE</sequence>